<accession>A0A9W9E0X0</accession>
<evidence type="ECO:0000313" key="3">
    <source>
        <dbReference type="Proteomes" id="UP001150238"/>
    </source>
</evidence>
<sequence length="165" mass="19175">QKLQVRCEICVIMVEECRNRDDQNGVRFFSFALRVFTKLGSGGMSEDEDGVDKVIVDDRELEEAVKLTMFLPFRNPNLTTIAAVVDKVPRVEKQRFVQSGRTSKRRVRGDSRCRKSDRKPPTGWPASLFADGYLESLPEYQRNKLRLSKRIFPLYDLEKIPEQYL</sequence>
<evidence type="ECO:0000256" key="1">
    <source>
        <dbReference type="SAM" id="MobiDB-lite"/>
    </source>
</evidence>
<feature type="non-terminal residue" evidence="2">
    <location>
        <position position="1"/>
    </location>
</feature>
<dbReference type="Proteomes" id="UP001150238">
    <property type="component" value="Unassembled WGS sequence"/>
</dbReference>
<name>A0A9W9E0X0_9AGAR</name>
<protein>
    <submittedName>
        <fullName evidence="2">Uncharacterized protein</fullName>
    </submittedName>
</protein>
<feature type="region of interest" description="Disordered" evidence="1">
    <location>
        <begin position="99"/>
        <end position="120"/>
    </location>
</feature>
<reference evidence="2" key="1">
    <citation type="submission" date="2022-08" db="EMBL/GenBank/DDBJ databases">
        <authorList>
            <consortium name="DOE Joint Genome Institute"/>
            <person name="Min B."/>
            <person name="Riley R."/>
            <person name="Sierra-Patev S."/>
            <person name="Naranjo-Ortiz M."/>
            <person name="Looney B."/>
            <person name="Konkel Z."/>
            <person name="Slot J.C."/>
            <person name="Sakamoto Y."/>
            <person name="Steenwyk J.L."/>
            <person name="Rokas A."/>
            <person name="Carro J."/>
            <person name="Camarero S."/>
            <person name="Ferreira P."/>
            <person name="Molpeceres G."/>
            <person name="Ruiz-Duenas F.J."/>
            <person name="Serrano A."/>
            <person name="Henrissat B."/>
            <person name="Drula E."/>
            <person name="Hughes K.W."/>
            <person name="Mata J.L."/>
            <person name="Ishikawa N.K."/>
            <person name="Vargas-Isla R."/>
            <person name="Ushijima S."/>
            <person name="Smith C.A."/>
            <person name="Ahrendt S."/>
            <person name="Andreopoulos W."/>
            <person name="He G."/>
            <person name="Labutti K."/>
            <person name="Lipzen A."/>
            <person name="Ng V."/>
            <person name="Sandor L."/>
            <person name="Barry K."/>
            <person name="Martinez A.T."/>
            <person name="Xiao Y."/>
            <person name="Gibbons J.G."/>
            <person name="Terashima K."/>
            <person name="Hibbett D.S."/>
            <person name="Grigoriev I.V."/>
        </authorList>
    </citation>
    <scope>NUCLEOTIDE SEQUENCE</scope>
    <source>
        <strain evidence="2">Sp2 HRB7682 ss15</strain>
    </source>
</reference>
<dbReference type="AlphaFoldDB" id="A0A9W9E0X0"/>
<dbReference type="EMBL" id="JANVFS010000002">
    <property type="protein sequence ID" value="KAJ4494817.1"/>
    <property type="molecule type" value="Genomic_DNA"/>
</dbReference>
<comment type="caution">
    <text evidence="2">The sequence shown here is derived from an EMBL/GenBank/DDBJ whole genome shotgun (WGS) entry which is preliminary data.</text>
</comment>
<feature type="compositionally biased region" description="Basic and acidic residues" evidence="1">
    <location>
        <begin position="108"/>
        <end position="120"/>
    </location>
</feature>
<reference evidence="2" key="2">
    <citation type="journal article" date="2023" name="Proc. Natl. Acad. Sci. U.S.A.">
        <title>A global phylogenomic analysis of the shiitake genus Lentinula.</title>
        <authorList>
            <person name="Sierra-Patev S."/>
            <person name="Min B."/>
            <person name="Naranjo-Ortiz M."/>
            <person name="Looney B."/>
            <person name="Konkel Z."/>
            <person name="Slot J.C."/>
            <person name="Sakamoto Y."/>
            <person name="Steenwyk J.L."/>
            <person name="Rokas A."/>
            <person name="Carro J."/>
            <person name="Camarero S."/>
            <person name="Ferreira P."/>
            <person name="Molpeceres G."/>
            <person name="Ruiz-Duenas F.J."/>
            <person name="Serrano A."/>
            <person name="Henrissat B."/>
            <person name="Drula E."/>
            <person name="Hughes K.W."/>
            <person name="Mata J.L."/>
            <person name="Ishikawa N.K."/>
            <person name="Vargas-Isla R."/>
            <person name="Ushijima S."/>
            <person name="Smith C.A."/>
            <person name="Donoghue J."/>
            <person name="Ahrendt S."/>
            <person name="Andreopoulos W."/>
            <person name="He G."/>
            <person name="LaButti K."/>
            <person name="Lipzen A."/>
            <person name="Ng V."/>
            <person name="Riley R."/>
            <person name="Sandor L."/>
            <person name="Barry K."/>
            <person name="Martinez A.T."/>
            <person name="Xiao Y."/>
            <person name="Gibbons J.G."/>
            <person name="Terashima K."/>
            <person name="Grigoriev I.V."/>
            <person name="Hibbett D."/>
        </authorList>
    </citation>
    <scope>NUCLEOTIDE SEQUENCE</scope>
    <source>
        <strain evidence="2">Sp2 HRB7682 ss15</strain>
    </source>
</reference>
<gene>
    <name evidence="2" type="ORF">C8J55DRAFT_416336</name>
</gene>
<evidence type="ECO:0000313" key="2">
    <source>
        <dbReference type="EMBL" id="KAJ4494817.1"/>
    </source>
</evidence>
<proteinExistence type="predicted"/>
<organism evidence="2 3">
    <name type="scientific">Lentinula lateritia</name>
    <dbReference type="NCBI Taxonomy" id="40482"/>
    <lineage>
        <taxon>Eukaryota</taxon>
        <taxon>Fungi</taxon>
        <taxon>Dikarya</taxon>
        <taxon>Basidiomycota</taxon>
        <taxon>Agaricomycotina</taxon>
        <taxon>Agaricomycetes</taxon>
        <taxon>Agaricomycetidae</taxon>
        <taxon>Agaricales</taxon>
        <taxon>Marasmiineae</taxon>
        <taxon>Omphalotaceae</taxon>
        <taxon>Lentinula</taxon>
    </lineage>
</organism>